<name>A0A090WS11_9FLAO</name>
<dbReference type="InterPro" id="IPR012349">
    <property type="entry name" value="Split_barrel_FMN-bd"/>
</dbReference>
<reference evidence="6 7" key="1">
    <citation type="journal article" date="2014" name="Genome Announc.">
        <title>Draft Genome Sequences of Marine Flavobacterium Algibacter lectus Strains SS8 and NR4.</title>
        <authorList>
            <person name="Takatani N."/>
            <person name="Nakanishi M."/>
            <person name="Meirelles P."/>
            <person name="Mino S."/>
            <person name="Suda W."/>
            <person name="Oshima K."/>
            <person name="Hattori M."/>
            <person name="Ohkuma M."/>
            <person name="Hosokawa M."/>
            <person name="Miyashita K."/>
            <person name="Thompson F.L."/>
            <person name="Niwa A."/>
            <person name="Sawabe T."/>
            <person name="Sawabe T."/>
        </authorList>
    </citation>
    <scope>NUCLEOTIDE SEQUENCE [LARGE SCALE GENOMIC DNA]</scope>
    <source>
        <strain evidence="7">JCM19274</strain>
    </source>
</reference>
<protein>
    <recommendedName>
        <fullName evidence="5">Flavin reductase like domain-containing protein</fullName>
    </recommendedName>
</protein>
<evidence type="ECO:0000313" key="7">
    <source>
        <dbReference type="Proteomes" id="UP000029643"/>
    </source>
</evidence>
<evidence type="ECO:0000313" key="6">
    <source>
        <dbReference type="EMBL" id="GAL78973.1"/>
    </source>
</evidence>
<evidence type="ECO:0000256" key="3">
    <source>
        <dbReference type="ARBA" id="ARBA00022643"/>
    </source>
</evidence>
<comment type="similarity">
    <text evidence="4">Belongs to the flavoredoxin family.</text>
</comment>
<dbReference type="Proteomes" id="UP000029643">
    <property type="component" value="Unassembled WGS sequence"/>
</dbReference>
<dbReference type="GO" id="GO:0010181">
    <property type="term" value="F:FMN binding"/>
    <property type="evidence" value="ECO:0007669"/>
    <property type="project" value="InterPro"/>
</dbReference>
<dbReference type="PANTHER" id="PTHR33798">
    <property type="entry name" value="FLAVOPROTEIN OXYGENASE"/>
    <property type="match status" value="1"/>
</dbReference>
<comment type="caution">
    <text evidence="6">The sequence shown here is derived from an EMBL/GenBank/DDBJ whole genome shotgun (WGS) entry which is preliminary data.</text>
</comment>
<accession>A0A090WS11</accession>
<comment type="cofactor">
    <cofactor evidence="1">
        <name>FMN</name>
        <dbReference type="ChEBI" id="CHEBI:58210"/>
    </cofactor>
</comment>
<sequence length="204" mass="23051">MYFNRNDIDQLDHIYKINLINSITGYKPANLIATKSKSGVTNVAVFSSVVHYGSAPPPILGFVLRPTTVRRHTFDNIIETGYYTINHINEAIVEDAHHTSAKYPKDVSEFNKTGLEEEYNNDFYAPFVKQSTIKMGMTFLQKIDIEANGTILILGEITDLYINDDLVEHDGFADLMKANTAVINGLDTYAIPTKNKRLTYQRPK</sequence>
<keyword evidence="3" id="KW-0288">FMN</keyword>
<dbReference type="Gene3D" id="2.30.110.10">
    <property type="entry name" value="Electron Transport, Fmn-binding Protein, Chain A"/>
    <property type="match status" value="1"/>
</dbReference>
<proteinExistence type="inferred from homology"/>
<evidence type="ECO:0000256" key="1">
    <source>
        <dbReference type="ARBA" id="ARBA00001917"/>
    </source>
</evidence>
<dbReference type="PANTHER" id="PTHR33798:SF5">
    <property type="entry name" value="FLAVIN REDUCTASE LIKE DOMAIN-CONTAINING PROTEIN"/>
    <property type="match status" value="1"/>
</dbReference>
<dbReference type="RefSeq" id="WP_042496740.1">
    <property type="nucleotide sequence ID" value="NZ_BBNU01000004.1"/>
</dbReference>
<dbReference type="GO" id="GO:0016646">
    <property type="term" value="F:oxidoreductase activity, acting on the CH-NH group of donors, NAD or NADP as acceptor"/>
    <property type="evidence" value="ECO:0007669"/>
    <property type="project" value="UniProtKB-ARBA"/>
</dbReference>
<dbReference type="SUPFAM" id="SSF50475">
    <property type="entry name" value="FMN-binding split barrel"/>
    <property type="match status" value="1"/>
</dbReference>
<gene>
    <name evidence="6" type="ORF">JCM19274_3531</name>
</gene>
<keyword evidence="2" id="KW-0285">Flavoprotein</keyword>
<evidence type="ECO:0000256" key="2">
    <source>
        <dbReference type="ARBA" id="ARBA00022630"/>
    </source>
</evidence>
<feature type="domain" description="Flavin reductase like" evidence="5">
    <location>
        <begin position="28"/>
        <end position="166"/>
    </location>
</feature>
<organism evidence="6 7">
    <name type="scientific">Algibacter lectus</name>
    <dbReference type="NCBI Taxonomy" id="221126"/>
    <lineage>
        <taxon>Bacteria</taxon>
        <taxon>Pseudomonadati</taxon>
        <taxon>Bacteroidota</taxon>
        <taxon>Flavobacteriia</taxon>
        <taxon>Flavobacteriales</taxon>
        <taxon>Flavobacteriaceae</taxon>
        <taxon>Algibacter</taxon>
    </lineage>
</organism>
<dbReference type="STRING" id="221126.SAMN04489722_103540"/>
<dbReference type="InterPro" id="IPR002563">
    <property type="entry name" value="Flavin_Rdtase-like_dom"/>
</dbReference>
<dbReference type="Pfam" id="PF01613">
    <property type="entry name" value="Flavin_Reduct"/>
    <property type="match status" value="1"/>
</dbReference>
<evidence type="ECO:0000256" key="4">
    <source>
        <dbReference type="ARBA" id="ARBA00038054"/>
    </source>
</evidence>
<evidence type="ECO:0000259" key="5">
    <source>
        <dbReference type="Pfam" id="PF01613"/>
    </source>
</evidence>
<dbReference type="EMBL" id="BBNU01000004">
    <property type="protein sequence ID" value="GAL78973.1"/>
    <property type="molecule type" value="Genomic_DNA"/>
</dbReference>
<dbReference type="AlphaFoldDB" id="A0A090WS11"/>